<keyword evidence="4" id="KW-1185">Reference proteome</keyword>
<feature type="domain" description="DUF4314" evidence="2">
    <location>
        <begin position="5"/>
        <end position="71"/>
    </location>
</feature>
<dbReference type="STRING" id="1121950.SAMN02745243_03978"/>
<proteinExistence type="predicted"/>
<dbReference type="AlphaFoldDB" id="A0A1M6WC39"/>
<accession>A0A1M6WC39</accession>
<dbReference type="InterPro" id="IPR025463">
    <property type="entry name" value="DUF4314"/>
</dbReference>
<evidence type="ECO:0000313" key="4">
    <source>
        <dbReference type="Proteomes" id="UP000184301"/>
    </source>
</evidence>
<evidence type="ECO:0000256" key="1">
    <source>
        <dbReference type="SAM" id="MobiDB-lite"/>
    </source>
</evidence>
<evidence type="ECO:0000313" key="3">
    <source>
        <dbReference type="EMBL" id="SHK91055.1"/>
    </source>
</evidence>
<gene>
    <name evidence="3" type="ORF">SAMN02745243_03978</name>
</gene>
<sequence>MDREKMRVEGLRKRYPVGTMLCLNSMEGEPQMPAGLKGKVFCVDDIGQIHVEWENGSSLALEPKVDSFHKVDEPEKKKEKGEPSR</sequence>
<dbReference type="OrthoDB" id="9813511at2"/>
<name>A0A1M6WC39_9FIRM</name>
<organism evidence="3 4">
    <name type="scientific">Hespellia stercorisuis DSM 15480</name>
    <dbReference type="NCBI Taxonomy" id="1121950"/>
    <lineage>
        <taxon>Bacteria</taxon>
        <taxon>Bacillati</taxon>
        <taxon>Bacillota</taxon>
        <taxon>Clostridia</taxon>
        <taxon>Lachnospirales</taxon>
        <taxon>Lachnospiraceae</taxon>
        <taxon>Hespellia</taxon>
    </lineage>
</organism>
<dbReference type="Pfam" id="PF14192">
    <property type="entry name" value="DUF4314"/>
    <property type="match status" value="1"/>
</dbReference>
<evidence type="ECO:0000259" key="2">
    <source>
        <dbReference type="Pfam" id="PF14192"/>
    </source>
</evidence>
<feature type="region of interest" description="Disordered" evidence="1">
    <location>
        <begin position="64"/>
        <end position="85"/>
    </location>
</feature>
<reference evidence="3 4" key="1">
    <citation type="submission" date="2016-11" db="EMBL/GenBank/DDBJ databases">
        <authorList>
            <person name="Jaros S."/>
            <person name="Januszkiewicz K."/>
            <person name="Wedrychowicz H."/>
        </authorList>
    </citation>
    <scope>NUCLEOTIDE SEQUENCE [LARGE SCALE GENOMIC DNA]</scope>
    <source>
        <strain evidence="3 4">DSM 15480</strain>
    </source>
</reference>
<dbReference type="Proteomes" id="UP000184301">
    <property type="component" value="Unassembled WGS sequence"/>
</dbReference>
<dbReference type="RefSeq" id="WP_073113222.1">
    <property type="nucleotide sequence ID" value="NZ_FQZY01000107.1"/>
</dbReference>
<protein>
    <recommendedName>
        <fullName evidence="2">DUF4314 domain-containing protein</fullName>
    </recommendedName>
</protein>
<dbReference type="EMBL" id="FQZY01000107">
    <property type="protein sequence ID" value="SHK91055.1"/>
    <property type="molecule type" value="Genomic_DNA"/>
</dbReference>